<protein>
    <submittedName>
        <fullName evidence="1">Uncharacterized protein</fullName>
    </submittedName>
</protein>
<proteinExistence type="predicted"/>
<dbReference type="EMBL" id="KV745007">
    <property type="protein sequence ID" value="OCK79411.1"/>
    <property type="molecule type" value="Genomic_DNA"/>
</dbReference>
<accession>A0A8E2E8I5</accession>
<reference evidence="1 2" key="1">
    <citation type="journal article" date="2016" name="Nat. Commun.">
        <title>Ectomycorrhizal ecology is imprinted in the genome of the dominant symbiotic fungus Cenococcum geophilum.</title>
        <authorList>
            <consortium name="DOE Joint Genome Institute"/>
            <person name="Peter M."/>
            <person name="Kohler A."/>
            <person name="Ohm R.A."/>
            <person name="Kuo A."/>
            <person name="Krutzmann J."/>
            <person name="Morin E."/>
            <person name="Arend M."/>
            <person name="Barry K.W."/>
            <person name="Binder M."/>
            <person name="Choi C."/>
            <person name="Clum A."/>
            <person name="Copeland A."/>
            <person name="Grisel N."/>
            <person name="Haridas S."/>
            <person name="Kipfer T."/>
            <person name="LaButti K."/>
            <person name="Lindquist E."/>
            <person name="Lipzen A."/>
            <person name="Maire R."/>
            <person name="Meier B."/>
            <person name="Mihaltcheva S."/>
            <person name="Molinier V."/>
            <person name="Murat C."/>
            <person name="Poggeler S."/>
            <person name="Quandt C.A."/>
            <person name="Sperisen C."/>
            <person name="Tritt A."/>
            <person name="Tisserant E."/>
            <person name="Crous P.W."/>
            <person name="Henrissat B."/>
            <person name="Nehls U."/>
            <person name="Egli S."/>
            <person name="Spatafora J.W."/>
            <person name="Grigoriev I.V."/>
            <person name="Martin F.M."/>
        </authorList>
    </citation>
    <scope>NUCLEOTIDE SEQUENCE [LARGE SCALE GENOMIC DNA]</scope>
    <source>
        <strain evidence="1 2">CBS 459.81</strain>
    </source>
</reference>
<gene>
    <name evidence="1" type="ORF">K432DRAFT_69091</name>
</gene>
<evidence type="ECO:0000313" key="1">
    <source>
        <dbReference type="EMBL" id="OCK79411.1"/>
    </source>
</evidence>
<keyword evidence="2" id="KW-1185">Reference proteome</keyword>
<name>A0A8E2E8I5_9PEZI</name>
<organism evidence="1 2">
    <name type="scientific">Lepidopterella palustris CBS 459.81</name>
    <dbReference type="NCBI Taxonomy" id="1314670"/>
    <lineage>
        <taxon>Eukaryota</taxon>
        <taxon>Fungi</taxon>
        <taxon>Dikarya</taxon>
        <taxon>Ascomycota</taxon>
        <taxon>Pezizomycotina</taxon>
        <taxon>Dothideomycetes</taxon>
        <taxon>Pleosporomycetidae</taxon>
        <taxon>Mytilinidiales</taxon>
        <taxon>Argynnaceae</taxon>
        <taxon>Lepidopterella</taxon>
    </lineage>
</organism>
<evidence type="ECO:0000313" key="2">
    <source>
        <dbReference type="Proteomes" id="UP000250266"/>
    </source>
</evidence>
<dbReference type="Proteomes" id="UP000250266">
    <property type="component" value="Unassembled WGS sequence"/>
</dbReference>
<sequence length="80" mass="8774">MEMGQPSLYSLDLNCLTHDSRDPHAARLETNIPPRCVQSIISLVGSVSWLLAVCFLSTGRQLSGMCIANLSLHPAARRPR</sequence>
<dbReference type="AlphaFoldDB" id="A0A8E2E8I5"/>